<keyword evidence="9" id="KW-0119">Carbohydrate metabolism</keyword>
<evidence type="ECO:0000256" key="6">
    <source>
        <dbReference type="ARBA" id="ARBA00023034"/>
    </source>
</evidence>
<dbReference type="AlphaFoldDB" id="A0A9P0LYH9"/>
<evidence type="ECO:0000256" key="9">
    <source>
        <dbReference type="RuleBase" id="RU364020"/>
    </source>
</evidence>
<keyword evidence="7 9" id="KW-0472">Membrane</keyword>
<dbReference type="PANTHER" id="PTHR12137:SF63">
    <property type="entry name" value="CARBOHYDRATE SULFOTRANSFERASE"/>
    <property type="match status" value="1"/>
</dbReference>
<name>A0A9P0LYH9_ACAOB</name>
<reference evidence="10" key="1">
    <citation type="submission" date="2022-03" db="EMBL/GenBank/DDBJ databases">
        <authorList>
            <person name="Sayadi A."/>
        </authorList>
    </citation>
    <scope>NUCLEOTIDE SEQUENCE</scope>
</reference>
<dbReference type="PANTHER" id="PTHR12137">
    <property type="entry name" value="CARBOHYDRATE SULFOTRANSFERASE"/>
    <property type="match status" value="1"/>
</dbReference>
<proteinExistence type="inferred from homology"/>
<dbReference type="InterPro" id="IPR018011">
    <property type="entry name" value="Carb_sulfotrans_8-10"/>
</dbReference>
<evidence type="ECO:0000256" key="7">
    <source>
        <dbReference type="ARBA" id="ARBA00023136"/>
    </source>
</evidence>
<evidence type="ECO:0000256" key="4">
    <source>
        <dbReference type="ARBA" id="ARBA00022692"/>
    </source>
</evidence>
<keyword evidence="4 9" id="KW-0812">Transmembrane</keyword>
<comment type="similarity">
    <text evidence="2 9">Belongs to the sulfotransferase 2 family.</text>
</comment>
<dbReference type="GO" id="GO:0016051">
    <property type="term" value="P:carbohydrate biosynthetic process"/>
    <property type="evidence" value="ECO:0007669"/>
    <property type="project" value="InterPro"/>
</dbReference>
<feature type="transmembrane region" description="Helical" evidence="9">
    <location>
        <begin position="21"/>
        <end position="40"/>
    </location>
</feature>
<evidence type="ECO:0000256" key="5">
    <source>
        <dbReference type="ARBA" id="ARBA00022989"/>
    </source>
</evidence>
<keyword evidence="3 9" id="KW-0808">Transferase</keyword>
<keyword evidence="9" id="KW-0735">Signal-anchor</keyword>
<keyword evidence="11" id="KW-1185">Reference proteome</keyword>
<evidence type="ECO:0000256" key="8">
    <source>
        <dbReference type="ARBA" id="ARBA00023180"/>
    </source>
</evidence>
<keyword evidence="8 9" id="KW-0325">Glycoprotein</keyword>
<protein>
    <recommendedName>
        <fullName evidence="9">Carbohydrate sulfotransferase</fullName>
        <ecNumber evidence="9">2.8.2.-</ecNumber>
    </recommendedName>
</protein>
<keyword evidence="6 9" id="KW-0333">Golgi apparatus</keyword>
<dbReference type="OrthoDB" id="2019940at2759"/>
<evidence type="ECO:0000256" key="1">
    <source>
        <dbReference type="ARBA" id="ARBA00004323"/>
    </source>
</evidence>
<comment type="subcellular location">
    <subcellularLocation>
        <location evidence="1 9">Golgi apparatus membrane</location>
        <topology evidence="1 9">Single-pass type II membrane protein</topology>
    </subcellularLocation>
</comment>
<organism evidence="10 11">
    <name type="scientific">Acanthoscelides obtectus</name>
    <name type="common">Bean weevil</name>
    <name type="synonym">Bruchus obtectus</name>
    <dbReference type="NCBI Taxonomy" id="200917"/>
    <lineage>
        <taxon>Eukaryota</taxon>
        <taxon>Metazoa</taxon>
        <taxon>Ecdysozoa</taxon>
        <taxon>Arthropoda</taxon>
        <taxon>Hexapoda</taxon>
        <taxon>Insecta</taxon>
        <taxon>Pterygota</taxon>
        <taxon>Neoptera</taxon>
        <taxon>Endopterygota</taxon>
        <taxon>Coleoptera</taxon>
        <taxon>Polyphaga</taxon>
        <taxon>Cucujiformia</taxon>
        <taxon>Chrysomeloidea</taxon>
        <taxon>Chrysomelidae</taxon>
        <taxon>Bruchinae</taxon>
        <taxon>Bruchini</taxon>
        <taxon>Acanthoscelides</taxon>
    </lineage>
</organism>
<dbReference type="EC" id="2.8.2.-" evidence="9"/>
<dbReference type="GO" id="GO:0000139">
    <property type="term" value="C:Golgi membrane"/>
    <property type="evidence" value="ECO:0007669"/>
    <property type="project" value="UniProtKB-SubCell"/>
</dbReference>
<gene>
    <name evidence="10" type="ORF">ACAOBT_LOCUS26723</name>
</gene>
<evidence type="ECO:0000313" key="11">
    <source>
        <dbReference type="Proteomes" id="UP001152888"/>
    </source>
</evidence>
<sequence>MRLRRRKNRYQVSGWKVIRRCVVFFTAVCVVPVLLVLLVATDHYMRPVRKIGYVQRLTKEKQIEDKVFLNRDMNEVKQRLDQRRRHMKRTCKLLGLDKPGNDTLHRPNPWEFLVDTKNKLVWCNVFKAASTSWMYNFNILAGCSRDQDDGLPKKDKLQLVLDTILFELLTALSGKCRVNLLGAIFSSLAYYSPRFLSKSKLVPMALARQRYPRPSLEALRKAFNDSVSFLIARHPFERLLSAYRDKLQYALPHTHHQKLGQEIIKKYREKLKKQQQNISQQRWPTFPEFVVYLLDSIRSGQAPDMHWAPITQFCTPCMFDFKIIAHTETLQDEQVYLIKVAKLEHLVKPEWRNAGKGATSQNLKKYYSQLTRSQILQLYHFYRYDFELFNYSVQDYLQMGIPDSDPNLLLSAIATKDFHPNEWPKIY</sequence>
<dbReference type="Pfam" id="PF03567">
    <property type="entry name" value="Sulfotransfer_2"/>
    <property type="match status" value="1"/>
</dbReference>
<evidence type="ECO:0000313" key="10">
    <source>
        <dbReference type="EMBL" id="CAH2002315.1"/>
    </source>
</evidence>
<comment type="caution">
    <text evidence="10">The sequence shown here is derived from an EMBL/GenBank/DDBJ whole genome shotgun (WGS) entry which is preliminary data.</text>
</comment>
<keyword evidence="5 9" id="KW-1133">Transmembrane helix</keyword>
<dbReference type="GO" id="GO:0008146">
    <property type="term" value="F:sulfotransferase activity"/>
    <property type="evidence" value="ECO:0007669"/>
    <property type="project" value="InterPro"/>
</dbReference>
<evidence type="ECO:0000256" key="2">
    <source>
        <dbReference type="ARBA" id="ARBA00006339"/>
    </source>
</evidence>
<evidence type="ECO:0000256" key="3">
    <source>
        <dbReference type="ARBA" id="ARBA00022679"/>
    </source>
</evidence>
<dbReference type="EMBL" id="CAKOFQ010007490">
    <property type="protein sequence ID" value="CAH2002315.1"/>
    <property type="molecule type" value="Genomic_DNA"/>
</dbReference>
<dbReference type="InterPro" id="IPR005331">
    <property type="entry name" value="Sulfotransferase"/>
</dbReference>
<accession>A0A9P0LYH9</accession>
<dbReference type="Proteomes" id="UP001152888">
    <property type="component" value="Unassembled WGS sequence"/>
</dbReference>